<accession>A0ABZ0D0W8</accession>
<gene>
    <name evidence="2" type="ORF">RXV79_12385</name>
</gene>
<sequence>MTKERTQERTRDRTDRPTAKRDPRAVKQPEERLEGKASKPAETVPTYQELLDEALDETFPASDPISPSAAMAAEKRISTEKDTHDWTLRPGACQPPECDPPKT</sequence>
<name>A0ABZ0D0W8_9BURK</name>
<feature type="compositionally biased region" description="Basic and acidic residues" evidence="1">
    <location>
        <begin position="73"/>
        <end position="87"/>
    </location>
</feature>
<proteinExistence type="predicted"/>
<feature type="region of interest" description="Disordered" evidence="1">
    <location>
        <begin position="1"/>
        <end position="44"/>
    </location>
</feature>
<reference evidence="2 3" key="1">
    <citation type="submission" date="2023-10" db="EMBL/GenBank/DDBJ databases">
        <title>Bacteria for the degradation of biodegradable plastic PBAT(Polybutylene adipate terephthalate).</title>
        <authorList>
            <person name="Weon H.-Y."/>
            <person name="Yeon J."/>
        </authorList>
    </citation>
    <scope>NUCLEOTIDE SEQUENCE [LARGE SCALE GENOMIC DNA]</scope>
    <source>
        <strain evidence="2 3">SBD 7-3</strain>
    </source>
</reference>
<protein>
    <submittedName>
        <fullName evidence="2">Uncharacterized protein</fullName>
    </submittedName>
</protein>
<dbReference type="RefSeq" id="WP_316703725.1">
    <property type="nucleotide sequence ID" value="NZ_CP136336.1"/>
</dbReference>
<feature type="compositionally biased region" description="Basic and acidic residues" evidence="1">
    <location>
        <begin position="1"/>
        <end position="39"/>
    </location>
</feature>
<evidence type="ECO:0000313" key="2">
    <source>
        <dbReference type="EMBL" id="WOB10823.1"/>
    </source>
</evidence>
<keyword evidence="3" id="KW-1185">Reference proteome</keyword>
<evidence type="ECO:0000256" key="1">
    <source>
        <dbReference type="SAM" id="MobiDB-lite"/>
    </source>
</evidence>
<dbReference type="Proteomes" id="UP001303946">
    <property type="component" value="Chromosome"/>
</dbReference>
<evidence type="ECO:0000313" key="3">
    <source>
        <dbReference type="Proteomes" id="UP001303946"/>
    </source>
</evidence>
<organism evidence="2 3">
    <name type="scientific">Piscinibacter gummiphilus</name>
    <dbReference type="NCBI Taxonomy" id="946333"/>
    <lineage>
        <taxon>Bacteria</taxon>
        <taxon>Pseudomonadati</taxon>
        <taxon>Pseudomonadota</taxon>
        <taxon>Betaproteobacteria</taxon>
        <taxon>Burkholderiales</taxon>
        <taxon>Sphaerotilaceae</taxon>
        <taxon>Piscinibacter</taxon>
    </lineage>
</organism>
<dbReference type="EMBL" id="CP136336">
    <property type="protein sequence ID" value="WOB10823.1"/>
    <property type="molecule type" value="Genomic_DNA"/>
</dbReference>
<feature type="region of interest" description="Disordered" evidence="1">
    <location>
        <begin position="59"/>
        <end position="103"/>
    </location>
</feature>